<gene>
    <name evidence="4" type="ORF">METZ01_LOCUS222748</name>
</gene>
<evidence type="ECO:0000256" key="1">
    <source>
        <dbReference type="ARBA" id="ARBA00022723"/>
    </source>
</evidence>
<protein>
    <recommendedName>
        <fullName evidence="3">Sulfatase N-terminal domain-containing protein</fullName>
    </recommendedName>
</protein>
<reference evidence="4" key="1">
    <citation type="submission" date="2018-05" db="EMBL/GenBank/DDBJ databases">
        <authorList>
            <person name="Lanie J.A."/>
            <person name="Ng W.-L."/>
            <person name="Kazmierczak K.M."/>
            <person name="Andrzejewski T.M."/>
            <person name="Davidsen T.M."/>
            <person name="Wayne K.J."/>
            <person name="Tettelin H."/>
            <person name="Glass J.I."/>
            <person name="Rusch D."/>
            <person name="Podicherti R."/>
            <person name="Tsui H.-C.T."/>
            <person name="Winkler M.E."/>
        </authorList>
    </citation>
    <scope>NUCLEOTIDE SEQUENCE</scope>
</reference>
<dbReference type="AlphaFoldDB" id="A0A382G5I1"/>
<dbReference type="GO" id="GO:0046872">
    <property type="term" value="F:metal ion binding"/>
    <property type="evidence" value="ECO:0007669"/>
    <property type="project" value="UniProtKB-KW"/>
</dbReference>
<sequence length="293" mass="34181">MKKSILFICADQWRWDCFSFMKHKNALTPNIDKLMARSTAFTSHFAGIVPCGPARTTMLTGLYPFIHRSVTNGAPLDKRFTNIAKEARKIGYDPKLYGYTDTSFDPRYLDPQDEKNYTYESPMEGFDPVCHLTEKNSDTWGNYLNENGFKIKNTKDLFQPRKPKKGQGFIYEPFEIPTEHSDTSFLANRAIQDLKKITDPFFMHISFLRPHPPMYVSEPWHSLINPDDIDLPNMNKTYEEMIKDHPFLKEIIHRFFLEKKFSEIRFSDLTDQDIKNIIAVYLGMCAEVDFNIG</sequence>
<accession>A0A382G5I1</accession>
<dbReference type="EMBL" id="UINC01053412">
    <property type="protein sequence ID" value="SVB69894.1"/>
    <property type="molecule type" value="Genomic_DNA"/>
</dbReference>
<keyword evidence="2" id="KW-0378">Hydrolase</keyword>
<dbReference type="GO" id="GO:0005737">
    <property type="term" value="C:cytoplasm"/>
    <property type="evidence" value="ECO:0007669"/>
    <property type="project" value="TreeGrafter"/>
</dbReference>
<evidence type="ECO:0000259" key="3">
    <source>
        <dbReference type="Pfam" id="PF00884"/>
    </source>
</evidence>
<dbReference type="Pfam" id="PF00884">
    <property type="entry name" value="Sulfatase"/>
    <property type="match status" value="1"/>
</dbReference>
<dbReference type="PANTHER" id="PTHR45953:SF1">
    <property type="entry name" value="IDURONATE 2-SULFATASE"/>
    <property type="match status" value="1"/>
</dbReference>
<proteinExistence type="predicted"/>
<name>A0A382G5I1_9ZZZZ</name>
<dbReference type="GO" id="GO:0008484">
    <property type="term" value="F:sulfuric ester hydrolase activity"/>
    <property type="evidence" value="ECO:0007669"/>
    <property type="project" value="TreeGrafter"/>
</dbReference>
<evidence type="ECO:0000313" key="4">
    <source>
        <dbReference type="EMBL" id="SVB69894.1"/>
    </source>
</evidence>
<dbReference type="InterPro" id="IPR000917">
    <property type="entry name" value="Sulfatase_N"/>
</dbReference>
<keyword evidence="1" id="KW-0479">Metal-binding</keyword>
<dbReference type="PANTHER" id="PTHR45953">
    <property type="entry name" value="IDURONATE 2-SULFATASE"/>
    <property type="match status" value="1"/>
</dbReference>
<evidence type="ECO:0000256" key="2">
    <source>
        <dbReference type="ARBA" id="ARBA00022801"/>
    </source>
</evidence>
<feature type="domain" description="Sulfatase N-terminal" evidence="3">
    <location>
        <begin position="5"/>
        <end position="292"/>
    </location>
</feature>
<dbReference type="SUPFAM" id="SSF53649">
    <property type="entry name" value="Alkaline phosphatase-like"/>
    <property type="match status" value="1"/>
</dbReference>
<feature type="non-terminal residue" evidence="4">
    <location>
        <position position="293"/>
    </location>
</feature>
<dbReference type="Gene3D" id="3.40.720.10">
    <property type="entry name" value="Alkaline Phosphatase, subunit A"/>
    <property type="match status" value="1"/>
</dbReference>
<organism evidence="4">
    <name type="scientific">marine metagenome</name>
    <dbReference type="NCBI Taxonomy" id="408172"/>
    <lineage>
        <taxon>unclassified sequences</taxon>
        <taxon>metagenomes</taxon>
        <taxon>ecological metagenomes</taxon>
    </lineage>
</organism>
<dbReference type="InterPro" id="IPR017850">
    <property type="entry name" value="Alkaline_phosphatase_core_sf"/>
</dbReference>